<proteinExistence type="predicted"/>
<dbReference type="Ensembl" id="ENSBOBT00000014269.1">
    <property type="protein sequence ID" value="ENSBOBP00000013941.1"/>
    <property type="gene ID" value="ENSBOBG00000008783.1"/>
</dbReference>
<sequence>MSAQAQMRALLDQLMGTSWDGDTTCHRNPRRDQC</sequence>
<reference evidence="1" key="1">
    <citation type="submission" date="2025-08" db="UniProtKB">
        <authorList>
            <consortium name="Ensembl"/>
        </authorList>
    </citation>
    <scope>IDENTIFICATION</scope>
</reference>
<keyword evidence="2" id="KW-1185">Reference proteome</keyword>
<protein>
    <submittedName>
        <fullName evidence="1">Uncharacterized protein</fullName>
    </submittedName>
</protein>
<name>A0A8C0F578_BUBBB</name>
<dbReference type="Proteomes" id="UP000694567">
    <property type="component" value="Unplaced"/>
</dbReference>
<evidence type="ECO:0000313" key="2">
    <source>
        <dbReference type="Proteomes" id="UP000694567"/>
    </source>
</evidence>
<evidence type="ECO:0000313" key="1">
    <source>
        <dbReference type="Ensembl" id="ENSBOBP00000013941.1"/>
    </source>
</evidence>
<organism evidence="1 2">
    <name type="scientific">Bubo bubo</name>
    <name type="common">Eurasian eagle-owl</name>
    <name type="synonym">Strix bubo</name>
    <dbReference type="NCBI Taxonomy" id="30461"/>
    <lineage>
        <taxon>Eukaryota</taxon>
        <taxon>Metazoa</taxon>
        <taxon>Chordata</taxon>
        <taxon>Craniata</taxon>
        <taxon>Vertebrata</taxon>
        <taxon>Euteleostomi</taxon>
        <taxon>Archelosauria</taxon>
        <taxon>Archosauria</taxon>
        <taxon>Dinosauria</taxon>
        <taxon>Saurischia</taxon>
        <taxon>Theropoda</taxon>
        <taxon>Coelurosauria</taxon>
        <taxon>Aves</taxon>
        <taxon>Neognathae</taxon>
        <taxon>Neoaves</taxon>
        <taxon>Telluraves</taxon>
        <taxon>Strigiformes</taxon>
        <taxon>Strigidae</taxon>
        <taxon>Bubo</taxon>
    </lineage>
</organism>
<accession>A0A8C0F578</accession>
<reference evidence="1" key="2">
    <citation type="submission" date="2025-09" db="UniProtKB">
        <authorList>
            <consortium name="Ensembl"/>
        </authorList>
    </citation>
    <scope>IDENTIFICATION</scope>
</reference>
<dbReference type="AlphaFoldDB" id="A0A8C0F578"/>